<evidence type="ECO:0000313" key="2">
    <source>
        <dbReference type="Proteomes" id="UP000887116"/>
    </source>
</evidence>
<protein>
    <submittedName>
        <fullName evidence="1">Uncharacterized protein</fullName>
    </submittedName>
</protein>
<gene>
    <name evidence="1" type="ORF">TNCT_392201</name>
</gene>
<name>A0A8X6FBM6_TRICU</name>
<dbReference type="AlphaFoldDB" id="A0A8X6FBM6"/>
<proteinExistence type="predicted"/>
<accession>A0A8X6FBM6</accession>
<reference evidence="1" key="1">
    <citation type="submission" date="2020-07" db="EMBL/GenBank/DDBJ databases">
        <title>Multicomponent nature underlies the extraordinary mechanical properties of spider dragline silk.</title>
        <authorList>
            <person name="Kono N."/>
            <person name="Nakamura H."/>
            <person name="Mori M."/>
            <person name="Yoshida Y."/>
            <person name="Ohtoshi R."/>
            <person name="Malay A.D."/>
            <person name="Moran D.A.P."/>
            <person name="Tomita M."/>
            <person name="Numata K."/>
            <person name="Arakawa K."/>
        </authorList>
    </citation>
    <scope>NUCLEOTIDE SEQUENCE</scope>
</reference>
<sequence length="100" mass="11366">MGLVTLQSTDKISEYECSSDPSNAGMDTPKPTPKIETSLKETLSMFRKCGKKPTAPSAAACIEEHRLNIKHMEVEQKLRFGKTGWTMRSYFKAWCYIIIF</sequence>
<dbReference type="Proteomes" id="UP000887116">
    <property type="component" value="Unassembled WGS sequence"/>
</dbReference>
<evidence type="ECO:0000313" key="1">
    <source>
        <dbReference type="EMBL" id="GFQ76210.1"/>
    </source>
</evidence>
<keyword evidence="2" id="KW-1185">Reference proteome</keyword>
<organism evidence="1 2">
    <name type="scientific">Trichonephila clavata</name>
    <name type="common">Joro spider</name>
    <name type="synonym">Nephila clavata</name>
    <dbReference type="NCBI Taxonomy" id="2740835"/>
    <lineage>
        <taxon>Eukaryota</taxon>
        <taxon>Metazoa</taxon>
        <taxon>Ecdysozoa</taxon>
        <taxon>Arthropoda</taxon>
        <taxon>Chelicerata</taxon>
        <taxon>Arachnida</taxon>
        <taxon>Araneae</taxon>
        <taxon>Araneomorphae</taxon>
        <taxon>Entelegynae</taxon>
        <taxon>Araneoidea</taxon>
        <taxon>Nephilidae</taxon>
        <taxon>Trichonephila</taxon>
    </lineage>
</organism>
<dbReference type="EMBL" id="BMAO01021633">
    <property type="protein sequence ID" value="GFQ76210.1"/>
    <property type="molecule type" value="Genomic_DNA"/>
</dbReference>
<comment type="caution">
    <text evidence="1">The sequence shown here is derived from an EMBL/GenBank/DDBJ whole genome shotgun (WGS) entry which is preliminary data.</text>
</comment>